<dbReference type="GO" id="GO:0003676">
    <property type="term" value="F:nucleic acid binding"/>
    <property type="evidence" value="ECO:0007669"/>
    <property type="project" value="InterPro"/>
</dbReference>
<feature type="compositionally biased region" description="Basic and acidic residues" evidence="1">
    <location>
        <begin position="254"/>
        <end position="270"/>
    </location>
</feature>
<protein>
    <submittedName>
        <fullName evidence="3 4">G patch domain-containing protein, putative</fullName>
    </submittedName>
</protein>
<dbReference type="GO" id="GO:0045893">
    <property type="term" value="P:positive regulation of DNA-templated transcription"/>
    <property type="evidence" value="ECO:0000318"/>
    <property type="project" value="GO_Central"/>
</dbReference>
<reference evidence="3 5" key="1">
    <citation type="submission" date="2008-03" db="EMBL/GenBank/DDBJ databases">
        <title>Annotation of Ixodes scapularis.</title>
        <authorList>
            <consortium name="Ixodes scapularis Genome Project Consortium"/>
            <person name="Caler E."/>
            <person name="Hannick L.I."/>
            <person name="Bidwell S."/>
            <person name="Joardar V."/>
            <person name="Thiagarajan M."/>
            <person name="Amedeo P."/>
            <person name="Galinsky K.J."/>
            <person name="Schobel S."/>
            <person name="Inman J."/>
            <person name="Hostetler J."/>
            <person name="Miller J."/>
            <person name="Hammond M."/>
            <person name="Megy K."/>
            <person name="Lawson D."/>
            <person name="Kodira C."/>
            <person name="Sutton G."/>
            <person name="Meyer J."/>
            <person name="Hill C.A."/>
            <person name="Birren B."/>
            <person name="Nene V."/>
            <person name="Collins F."/>
            <person name="Alarcon-Chaidez F."/>
            <person name="Wikel S."/>
            <person name="Strausberg R."/>
        </authorList>
    </citation>
    <scope>NUCLEOTIDE SEQUENCE [LARGE SCALE GENOMIC DNA]</scope>
    <source>
        <strain evidence="5">Wikel</strain>
        <strain evidence="3">Wikel colony</strain>
    </source>
</reference>
<dbReference type="HOGENOM" id="CLU_025388_0_0_1"/>
<dbReference type="PaxDb" id="6945-B7PQS0"/>
<evidence type="ECO:0000313" key="4">
    <source>
        <dbReference type="EnsemblMetazoa" id="ISCW018573-PA"/>
    </source>
</evidence>
<dbReference type="PANTHER" id="PTHR14390">
    <property type="entry name" value="G PATCH DOMAIN CONTAINING PROTEIN 3"/>
    <property type="match status" value="1"/>
</dbReference>
<organism>
    <name type="scientific">Ixodes scapularis</name>
    <name type="common">Black-legged tick</name>
    <name type="synonym">Deer tick</name>
    <dbReference type="NCBI Taxonomy" id="6945"/>
    <lineage>
        <taxon>Eukaryota</taxon>
        <taxon>Metazoa</taxon>
        <taxon>Ecdysozoa</taxon>
        <taxon>Arthropoda</taxon>
        <taxon>Chelicerata</taxon>
        <taxon>Arachnida</taxon>
        <taxon>Acari</taxon>
        <taxon>Parasitiformes</taxon>
        <taxon>Ixodida</taxon>
        <taxon>Ixodoidea</taxon>
        <taxon>Ixodidae</taxon>
        <taxon>Ixodinae</taxon>
        <taxon>Ixodes</taxon>
    </lineage>
</organism>
<evidence type="ECO:0000259" key="2">
    <source>
        <dbReference type="PROSITE" id="PS50174"/>
    </source>
</evidence>
<dbReference type="GO" id="GO:0039536">
    <property type="term" value="P:negative regulation of RIG-I signaling pathway"/>
    <property type="evidence" value="ECO:0007669"/>
    <property type="project" value="InterPro"/>
</dbReference>
<dbReference type="InParanoid" id="B7PQS0"/>
<dbReference type="VEuPathDB" id="VectorBase:ISCP_012455"/>
<dbReference type="PANTHER" id="PTHR14390:SF2">
    <property type="entry name" value="G PATCH DOMAIN-CONTAINING PROTEIN 3"/>
    <property type="match status" value="1"/>
</dbReference>
<feature type="region of interest" description="Disordered" evidence="1">
    <location>
        <begin position="489"/>
        <end position="511"/>
    </location>
</feature>
<name>B7PQS0_IXOSC</name>
<dbReference type="InterPro" id="IPR000467">
    <property type="entry name" value="G_patch_dom"/>
</dbReference>
<dbReference type="PROSITE" id="PS50174">
    <property type="entry name" value="G_PATCH"/>
    <property type="match status" value="1"/>
</dbReference>
<feature type="compositionally biased region" description="Basic and acidic residues" evidence="1">
    <location>
        <begin position="283"/>
        <end position="298"/>
    </location>
</feature>
<feature type="domain" description="G-patch" evidence="2">
    <location>
        <begin position="394"/>
        <end position="440"/>
    </location>
</feature>
<evidence type="ECO:0000313" key="3">
    <source>
        <dbReference type="EMBL" id="EEC08942.1"/>
    </source>
</evidence>
<reference evidence="4" key="2">
    <citation type="submission" date="2020-05" db="UniProtKB">
        <authorList>
            <consortium name="EnsemblMetazoa"/>
        </authorList>
    </citation>
    <scope>IDENTIFICATION</scope>
    <source>
        <strain evidence="4">wikel</strain>
    </source>
</reference>
<evidence type="ECO:0000313" key="5">
    <source>
        <dbReference type="Proteomes" id="UP000001555"/>
    </source>
</evidence>
<dbReference type="VEuPathDB" id="VectorBase:ISCI018573"/>
<feature type="region of interest" description="Disordered" evidence="1">
    <location>
        <begin position="236"/>
        <end position="298"/>
    </location>
</feature>
<evidence type="ECO:0000256" key="1">
    <source>
        <dbReference type="SAM" id="MobiDB-lite"/>
    </source>
</evidence>
<proteinExistence type="predicted"/>
<dbReference type="Proteomes" id="UP000001555">
    <property type="component" value="Unassembled WGS sequence"/>
</dbReference>
<dbReference type="AlphaFoldDB" id="B7PQS0"/>
<gene>
    <name evidence="3" type="ORF">IscW_ISCW018573</name>
</gene>
<dbReference type="GO" id="GO:0032480">
    <property type="term" value="P:negative regulation of type I interferon production"/>
    <property type="evidence" value="ECO:0007669"/>
    <property type="project" value="InterPro"/>
</dbReference>
<dbReference type="InterPro" id="IPR040341">
    <property type="entry name" value="GPATCH3"/>
</dbReference>
<dbReference type="OrthoDB" id="5842926at2759"/>
<dbReference type="VEuPathDB" id="VectorBase:ISCW018573"/>
<dbReference type="EMBL" id="DS766923">
    <property type="protein sequence ID" value="EEC08942.1"/>
    <property type="molecule type" value="Genomic_DNA"/>
</dbReference>
<accession>B7PQS0</accession>
<sequence length="511" mass="57862">MDGRSESVAQRNVVYVIVNNIPKSYRSADLRNFFSELIETSGFDCFHFRHRPEVQLKKGSDPSVADDAADASTRTGTTCCCIARVEEDRVDQCLRMYDRKHWVGRDGQTLPTKCFVRRVRVVTAASDASQPRYVTRGERSAPREDRQAISASDLKDMIELRPPPTMPRGNVGTPTKHFLGLIQSCRLPPRLIKKLGLEFPRSRARGLYGSVPFDYGTRAEWGAAVEEDFVRTASGTVISRRGAPAPRGGGDTAASRERPAEDTRREVKEADDPDDNESEGEEWERHEALHEDVTSQERTRERLFEEELEVQWEKGGSGLVFYTDAQFWDQVEGDFDAQTADDWDLDTSVYYRQGAGDKDARDYVSMLHNRRLRETEEPMDDENRLASFERYTKASGFGSRILEGQGWCQGQGVGRGGIAEPIEDSKRHPWDRSGLGFHGEALVRHVGKRKRRRGGDRAFISTVYDRDTDPPEPLLRSHDSTFVRFRKPFVKPSAGDDGQRTNGQKVIEAHK</sequence>
<feature type="compositionally biased region" description="Acidic residues" evidence="1">
    <location>
        <begin position="271"/>
        <end position="282"/>
    </location>
</feature>
<dbReference type="EnsemblMetazoa" id="ISCW018573-RA">
    <property type="protein sequence ID" value="ISCW018573-PA"/>
    <property type="gene ID" value="ISCW018573"/>
</dbReference>
<keyword evidence="5" id="KW-1185">Reference proteome</keyword>
<dbReference type="EMBL" id="ABJB010202655">
    <property type="status" value="NOT_ANNOTATED_CDS"/>
    <property type="molecule type" value="Genomic_DNA"/>
</dbReference>